<dbReference type="AlphaFoldDB" id="T1JN16"/>
<evidence type="ECO:0000313" key="2">
    <source>
        <dbReference type="Proteomes" id="UP000014500"/>
    </source>
</evidence>
<dbReference type="EMBL" id="JH431477">
    <property type="status" value="NOT_ANNOTATED_CDS"/>
    <property type="molecule type" value="Genomic_DNA"/>
</dbReference>
<accession>T1JN16</accession>
<dbReference type="Proteomes" id="UP000014500">
    <property type="component" value="Unassembled WGS sequence"/>
</dbReference>
<sequence>MGHFERSKIKYYIAIDFAIHTLLFDYMNRFFLRWTFWEKIRLNTLSWETLPLLFHAAIAAAILAAKSRLTSTWDGDADSRVVSVTLFFFVFLLK</sequence>
<dbReference type="EnsemblMetazoa" id="SMAR015245-RA">
    <property type="protein sequence ID" value="SMAR015245-PA"/>
    <property type="gene ID" value="SMAR015245"/>
</dbReference>
<protein>
    <submittedName>
        <fullName evidence="1">Uncharacterized protein</fullName>
    </submittedName>
</protein>
<organism evidence="1 2">
    <name type="scientific">Strigamia maritima</name>
    <name type="common">European centipede</name>
    <name type="synonym">Geophilus maritimus</name>
    <dbReference type="NCBI Taxonomy" id="126957"/>
    <lineage>
        <taxon>Eukaryota</taxon>
        <taxon>Metazoa</taxon>
        <taxon>Ecdysozoa</taxon>
        <taxon>Arthropoda</taxon>
        <taxon>Myriapoda</taxon>
        <taxon>Chilopoda</taxon>
        <taxon>Pleurostigmophora</taxon>
        <taxon>Geophilomorpha</taxon>
        <taxon>Linotaeniidae</taxon>
        <taxon>Strigamia</taxon>
    </lineage>
</organism>
<proteinExistence type="predicted"/>
<dbReference type="HOGENOM" id="CLU_2388989_0_0_1"/>
<evidence type="ECO:0000313" key="1">
    <source>
        <dbReference type="EnsemblMetazoa" id="SMAR015245-PA"/>
    </source>
</evidence>
<reference evidence="2" key="1">
    <citation type="submission" date="2011-05" db="EMBL/GenBank/DDBJ databases">
        <authorList>
            <person name="Richards S.R."/>
            <person name="Qu J."/>
            <person name="Jiang H."/>
            <person name="Jhangiani S.N."/>
            <person name="Agravi P."/>
            <person name="Goodspeed R."/>
            <person name="Gross S."/>
            <person name="Mandapat C."/>
            <person name="Jackson L."/>
            <person name="Mathew T."/>
            <person name="Pu L."/>
            <person name="Thornton R."/>
            <person name="Saada N."/>
            <person name="Wilczek-Boney K.B."/>
            <person name="Lee S."/>
            <person name="Kovar C."/>
            <person name="Wu Y."/>
            <person name="Scherer S.E."/>
            <person name="Worley K.C."/>
            <person name="Muzny D.M."/>
            <person name="Gibbs R."/>
        </authorList>
    </citation>
    <scope>NUCLEOTIDE SEQUENCE</scope>
    <source>
        <strain evidence="2">Brora</strain>
    </source>
</reference>
<keyword evidence="2" id="KW-1185">Reference proteome</keyword>
<name>T1JN16_STRMM</name>
<reference evidence="1" key="2">
    <citation type="submission" date="2015-02" db="UniProtKB">
        <authorList>
            <consortium name="EnsemblMetazoa"/>
        </authorList>
    </citation>
    <scope>IDENTIFICATION</scope>
</reference>